<gene>
    <name evidence="5" type="ORF">VSX56_08675</name>
</gene>
<dbReference type="InterPro" id="IPR016166">
    <property type="entry name" value="FAD-bd_PCMH"/>
</dbReference>
<dbReference type="PANTHER" id="PTHR43716">
    <property type="entry name" value="D-2-HYDROXYGLUTARATE DEHYDROGENASE, MITOCHONDRIAL"/>
    <property type="match status" value="1"/>
</dbReference>
<dbReference type="Gene3D" id="3.30.70.2190">
    <property type="match status" value="1"/>
</dbReference>
<dbReference type="InterPro" id="IPR051264">
    <property type="entry name" value="FAD-oxidored/transferase_4"/>
</dbReference>
<dbReference type="Pfam" id="PF02913">
    <property type="entry name" value="FAD-oxidase_C"/>
    <property type="match status" value="1"/>
</dbReference>
<reference evidence="5 6" key="2">
    <citation type="submission" date="2024-06" db="EMBL/GenBank/DDBJ databases">
        <title>Thioclava kandeliae sp. nov. from a rhizosphere soil sample of Kandelia candel in a mangrove.</title>
        <authorList>
            <person name="Mu T."/>
        </authorList>
    </citation>
    <scope>NUCLEOTIDE SEQUENCE [LARGE SCALE GENOMIC DNA]</scope>
    <source>
        <strain evidence="5 6">CPCC 100088</strain>
    </source>
</reference>
<dbReference type="SUPFAM" id="SSF56176">
    <property type="entry name" value="FAD-binding/transporter-associated domain-like"/>
    <property type="match status" value="1"/>
</dbReference>
<keyword evidence="3" id="KW-0274">FAD</keyword>
<evidence type="ECO:0000256" key="1">
    <source>
        <dbReference type="ARBA" id="ARBA00008000"/>
    </source>
</evidence>
<dbReference type="PROSITE" id="PS51387">
    <property type="entry name" value="FAD_PCMH"/>
    <property type="match status" value="1"/>
</dbReference>
<dbReference type="InterPro" id="IPR036318">
    <property type="entry name" value="FAD-bd_PCMH-like_sf"/>
</dbReference>
<dbReference type="Gene3D" id="1.10.45.10">
    <property type="entry name" value="Vanillyl-alcohol Oxidase, Chain A, domain 4"/>
    <property type="match status" value="1"/>
</dbReference>
<proteinExistence type="inferred from homology"/>
<dbReference type="Proteomes" id="UP001438953">
    <property type="component" value="Unassembled WGS sequence"/>
</dbReference>
<evidence type="ECO:0000313" key="6">
    <source>
        <dbReference type="Proteomes" id="UP001438953"/>
    </source>
</evidence>
<dbReference type="SUPFAM" id="SSF55103">
    <property type="entry name" value="FAD-linked oxidases, C-terminal domain"/>
    <property type="match status" value="1"/>
</dbReference>
<dbReference type="InterPro" id="IPR016171">
    <property type="entry name" value="Vanillyl_alc_oxidase_C-sub2"/>
</dbReference>
<comment type="caution">
    <text evidence="5">The sequence shown here is derived from an EMBL/GenBank/DDBJ whole genome shotgun (WGS) entry which is preliminary data.</text>
</comment>
<sequence length="477" mass="50904">MDSKMVTGARKAPAFLMETGMLLDRLRDLLGADHVLTGADMAGYGDEFTGHYHWAPLAVLRPATTEEVSGILRLASESRTPVVPVSGGTGLNGGHEAQGRLMISLARMNRIRDFNPAARTISVEAGVILQTIHENVAREGLMFPLSFGAKGSAMVGGFLSTNAGGSNVVRYGNARALCLGLEVVMADGAVMNLMTALHKDNTGYDLRDLMIGAEGTLGVITAAVLHLVPEPAARATALLALPGFPQALSLLNRLQTGTGGAIEAYEYLPDLFFDRMARYKPDWTCPITPAPVNILLEIATTVPGDNPQSRLEDLLEAPLEAGDILDAVVASSEAQRSYLWTMRESAAEVSLNEDPLVDTDVSLPLDLIEPWLNRMNAEVSRLDPQARMMAIGHLGDGNLHYTVYPSEKAFVAPIRDAISREAVIMGGSFSAEHGVGLSKLGSMAKYKDPVALRTMRAIKAALDPLGILNPGKTVPEA</sequence>
<dbReference type="Gene3D" id="3.30.70.2740">
    <property type="match status" value="1"/>
</dbReference>
<dbReference type="InterPro" id="IPR006094">
    <property type="entry name" value="Oxid_FAD_bind_N"/>
</dbReference>
<evidence type="ECO:0000256" key="2">
    <source>
        <dbReference type="ARBA" id="ARBA00022630"/>
    </source>
</evidence>
<evidence type="ECO:0000313" key="5">
    <source>
        <dbReference type="EMBL" id="MER5171851.1"/>
    </source>
</evidence>
<dbReference type="PANTHER" id="PTHR43716:SF2">
    <property type="entry name" value="BLL6224 PROTEIN"/>
    <property type="match status" value="1"/>
</dbReference>
<keyword evidence="2" id="KW-0285">Flavoprotein</keyword>
<protein>
    <submittedName>
        <fullName evidence="5">FAD-binding oxidoreductase</fullName>
    </submittedName>
</protein>
<reference evidence="5 6" key="1">
    <citation type="submission" date="2024-01" db="EMBL/GenBank/DDBJ databases">
        <authorList>
            <person name="Deng Y."/>
            <person name="Su J."/>
        </authorList>
    </citation>
    <scope>NUCLEOTIDE SEQUENCE [LARGE SCALE GENOMIC DNA]</scope>
    <source>
        <strain evidence="5 6">CPCC 100088</strain>
    </source>
</reference>
<dbReference type="Gene3D" id="3.30.465.10">
    <property type="match status" value="1"/>
</dbReference>
<feature type="domain" description="FAD-binding PCMH-type" evidence="4">
    <location>
        <begin position="52"/>
        <end position="230"/>
    </location>
</feature>
<dbReference type="InterPro" id="IPR004113">
    <property type="entry name" value="FAD-bd_oxidored_4_C"/>
</dbReference>
<dbReference type="InterPro" id="IPR016169">
    <property type="entry name" value="FAD-bd_PCMH_sub2"/>
</dbReference>
<dbReference type="Pfam" id="PF01565">
    <property type="entry name" value="FAD_binding_4"/>
    <property type="match status" value="1"/>
</dbReference>
<keyword evidence="6" id="KW-1185">Reference proteome</keyword>
<dbReference type="RefSeq" id="WP_350936434.1">
    <property type="nucleotide sequence ID" value="NZ_JAYWLC010000005.1"/>
</dbReference>
<dbReference type="InterPro" id="IPR016164">
    <property type="entry name" value="FAD-linked_Oxase-like_C"/>
</dbReference>
<accession>A0ABV1SG15</accession>
<dbReference type="EMBL" id="JAYWLC010000005">
    <property type="protein sequence ID" value="MER5171851.1"/>
    <property type="molecule type" value="Genomic_DNA"/>
</dbReference>
<comment type="similarity">
    <text evidence="1">Belongs to the FAD-binding oxidoreductase/transferase type 4 family.</text>
</comment>
<organism evidence="5 6">
    <name type="scientific">Thioclava kandeliae</name>
    <dbReference type="NCBI Taxonomy" id="3070818"/>
    <lineage>
        <taxon>Bacteria</taxon>
        <taxon>Pseudomonadati</taxon>
        <taxon>Pseudomonadota</taxon>
        <taxon>Alphaproteobacteria</taxon>
        <taxon>Rhodobacterales</taxon>
        <taxon>Paracoccaceae</taxon>
        <taxon>Thioclava</taxon>
    </lineage>
</organism>
<evidence type="ECO:0000256" key="3">
    <source>
        <dbReference type="ARBA" id="ARBA00022827"/>
    </source>
</evidence>
<name>A0ABV1SG15_9RHOB</name>
<evidence type="ECO:0000259" key="4">
    <source>
        <dbReference type="PROSITE" id="PS51387"/>
    </source>
</evidence>